<protein>
    <submittedName>
        <fullName evidence="7">TlpA family protein disulfide reductase</fullName>
    </submittedName>
</protein>
<proteinExistence type="predicted"/>
<feature type="domain" description="Thioredoxin" evidence="6">
    <location>
        <begin position="24"/>
        <end position="164"/>
    </location>
</feature>
<dbReference type="PROSITE" id="PS51352">
    <property type="entry name" value="THIOREDOXIN_2"/>
    <property type="match status" value="1"/>
</dbReference>
<reference evidence="7" key="1">
    <citation type="journal article" date="2020" name="mSystems">
        <title>Genome- and Community-Level Interaction Insights into Carbon Utilization and Element Cycling Functions of Hydrothermarchaeota in Hydrothermal Sediment.</title>
        <authorList>
            <person name="Zhou Z."/>
            <person name="Liu Y."/>
            <person name="Xu W."/>
            <person name="Pan J."/>
            <person name="Luo Z.H."/>
            <person name="Li M."/>
        </authorList>
    </citation>
    <scope>NUCLEOTIDE SEQUENCE [LARGE SCALE GENOMIC DNA]</scope>
    <source>
        <strain evidence="7">HyVt-570</strain>
    </source>
</reference>
<organism evidence="7">
    <name type="scientific">Oceanithermus profundus</name>
    <dbReference type="NCBI Taxonomy" id="187137"/>
    <lineage>
        <taxon>Bacteria</taxon>
        <taxon>Thermotogati</taxon>
        <taxon>Deinococcota</taxon>
        <taxon>Deinococci</taxon>
        <taxon>Thermales</taxon>
        <taxon>Thermaceae</taxon>
        <taxon>Oceanithermus</taxon>
    </lineage>
</organism>
<dbReference type="GO" id="GO:0016491">
    <property type="term" value="F:oxidoreductase activity"/>
    <property type="evidence" value="ECO:0007669"/>
    <property type="project" value="InterPro"/>
</dbReference>
<dbReference type="PANTHER" id="PTHR42852:SF6">
    <property type="entry name" value="THIOL:DISULFIDE INTERCHANGE PROTEIN DSBE"/>
    <property type="match status" value="1"/>
</dbReference>
<evidence type="ECO:0000256" key="2">
    <source>
        <dbReference type="ARBA" id="ARBA00022748"/>
    </source>
</evidence>
<feature type="chain" id="PRO_5027974985" evidence="5">
    <location>
        <begin position="27"/>
        <end position="168"/>
    </location>
</feature>
<dbReference type="Pfam" id="PF00578">
    <property type="entry name" value="AhpC-TSA"/>
    <property type="match status" value="1"/>
</dbReference>
<dbReference type="GO" id="GO:0017004">
    <property type="term" value="P:cytochrome complex assembly"/>
    <property type="evidence" value="ECO:0007669"/>
    <property type="project" value="UniProtKB-KW"/>
</dbReference>
<gene>
    <name evidence="7" type="ORF">ENK37_06255</name>
</gene>
<dbReference type="InterPro" id="IPR036249">
    <property type="entry name" value="Thioredoxin-like_sf"/>
</dbReference>
<keyword evidence="5" id="KW-0732">Signal</keyword>
<dbReference type="AlphaFoldDB" id="A0A7C4ZHE0"/>
<dbReference type="InterPro" id="IPR050553">
    <property type="entry name" value="Thioredoxin_ResA/DsbE_sf"/>
</dbReference>
<keyword evidence="2" id="KW-0201">Cytochrome c-type biogenesis</keyword>
<evidence type="ECO:0000256" key="5">
    <source>
        <dbReference type="SAM" id="SignalP"/>
    </source>
</evidence>
<dbReference type="InterPro" id="IPR013766">
    <property type="entry name" value="Thioredoxin_domain"/>
</dbReference>
<name>A0A7C4ZHE0_9DEIN</name>
<evidence type="ECO:0000259" key="6">
    <source>
        <dbReference type="PROSITE" id="PS51352"/>
    </source>
</evidence>
<sequence length="168" mass="18205">MPFWTRLSVAGLVGLSLALAATPGPAAWPAPAFRAERIDAPGRVLDLSEHLGRLPIVLNFWASWCAPCRVEAPLLRNEEARQRGRVLFVGVNLQDTPGGARAFLQTYFWSFPNVRDAHGKLARAYRVVGLPTTVFINAAGQVVRVHAGPLTAERLEAFVSALTQPSAP</sequence>
<dbReference type="Proteomes" id="UP000885759">
    <property type="component" value="Unassembled WGS sequence"/>
</dbReference>
<keyword evidence="4" id="KW-0676">Redox-active center</keyword>
<dbReference type="PROSITE" id="PS00194">
    <property type="entry name" value="THIOREDOXIN_1"/>
    <property type="match status" value="1"/>
</dbReference>
<accession>A0A7C4ZHE0</accession>
<evidence type="ECO:0000256" key="1">
    <source>
        <dbReference type="ARBA" id="ARBA00004196"/>
    </source>
</evidence>
<feature type="signal peptide" evidence="5">
    <location>
        <begin position="1"/>
        <end position="26"/>
    </location>
</feature>
<dbReference type="EMBL" id="DRPZ01000168">
    <property type="protein sequence ID" value="HGY09639.1"/>
    <property type="molecule type" value="Genomic_DNA"/>
</dbReference>
<comment type="subcellular location">
    <subcellularLocation>
        <location evidence="1">Cell envelope</location>
    </subcellularLocation>
</comment>
<keyword evidence="3" id="KW-1015">Disulfide bond</keyword>
<evidence type="ECO:0000256" key="4">
    <source>
        <dbReference type="ARBA" id="ARBA00023284"/>
    </source>
</evidence>
<comment type="caution">
    <text evidence="7">The sequence shown here is derived from an EMBL/GenBank/DDBJ whole genome shotgun (WGS) entry which is preliminary data.</text>
</comment>
<evidence type="ECO:0000256" key="3">
    <source>
        <dbReference type="ARBA" id="ARBA00023157"/>
    </source>
</evidence>
<dbReference type="InterPro" id="IPR000866">
    <property type="entry name" value="AhpC/TSA"/>
</dbReference>
<dbReference type="GO" id="GO:0030313">
    <property type="term" value="C:cell envelope"/>
    <property type="evidence" value="ECO:0007669"/>
    <property type="project" value="UniProtKB-SubCell"/>
</dbReference>
<dbReference type="PANTHER" id="PTHR42852">
    <property type="entry name" value="THIOL:DISULFIDE INTERCHANGE PROTEIN DSBE"/>
    <property type="match status" value="1"/>
</dbReference>
<dbReference type="CDD" id="cd02966">
    <property type="entry name" value="TlpA_like_family"/>
    <property type="match status" value="1"/>
</dbReference>
<dbReference type="GO" id="GO:0016209">
    <property type="term" value="F:antioxidant activity"/>
    <property type="evidence" value="ECO:0007669"/>
    <property type="project" value="InterPro"/>
</dbReference>
<dbReference type="SUPFAM" id="SSF52833">
    <property type="entry name" value="Thioredoxin-like"/>
    <property type="match status" value="1"/>
</dbReference>
<dbReference type="Gene3D" id="3.40.30.10">
    <property type="entry name" value="Glutaredoxin"/>
    <property type="match status" value="1"/>
</dbReference>
<evidence type="ECO:0000313" key="7">
    <source>
        <dbReference type="EMBL" id="HGY09639.1"/>
    </source>
</evidence>
<dbReference type="InterPro" id="IPR017937">
    <property type="entry name" value="Thioredoxin_CS"/>
</dbReference>